<evidence type="ECO:0000313" key="7">
    <source>
        <dbReference type="Proteomes" id="UP000605846"/>
    </source>
</evidence>
<dbReference type="InterPro" id="IPR004827">
    <property type="entry name" value="bZIP"/>
</dbReference>
<gene>
    <name evidence="6" type="ORF">EC973_008061</name>
</gene>
<accession>A0A8H7BNY2</accession>
<dbReference type="PANTHER" id="PTHR40621:SF6">
    <property type="entry name" value="AP-1-LIKE TRANSCRIPTION FACTOR YAP1-RELATED"/>
    <property type="match status" value="1"/>
</dbReference>
<dbReference type="Proteomes" id="UP000605846">
    <property type="component" value="Unassembled WGS sequence"/>
</dbReference>
<dbReference type="GO" id="GO:0033554">
    <property type="term" value="P:cellular response to stress"/>
    <property type="evidence" value="ECO:0007669"/>
    <property type="project" value="UniProtKB-ARBA"/>
</dbReference>
<evidence type="ECO:0000256" key="3">
    <source>
        <dbReference type="ARBA" id="ARBA00023242"/>
    </source>
</evidence>
<dbReference type="PROSITE" id="PS00036">
    <property type="entry name" value="BZIP_BASIC"/>
    <property type="match status" value="1"/>
</dbReference>
<sequence length="273" mass="31750">MNEHQPSHSNDLFPNVLTATNYSDNYLFDKHNLQDQARDMDMLYPEDMMTNQSNPFAPHQFPVDQRQRRKEQNRVAQRAFRERKERYVKELEQKIKKMEKDHAEDTDALRKENELLRSLMKQMESEMYTLKGAALAFELSMKKLHEAGIKVPDMHGYTQQHPFRPAELDTRVVDQSPAPSPSVSSRADEFAEPGMEQFDHTPDPITLTDAKLIPYSKVWELISEHPRFDEFDLDELCEELKSKAKCSGTGPVIEETELNNVLQRMDKGHVTSI</sequence>
<evidence type="ECO:0000256" key="1">
    <source>
        <dbReference type="ARBA" id="ARBA00004123"/>
    </source>
</evidence>
<dbReference type="Pfam" id="PF08601">
    <property type="entry name" value="PAP1"/>
    <property type="match status" value="1"/>
</dbReference>
<dbReference type="OrthoDB" id="2593073at2759"/>
<dbReference type="SMART" id="SM00338">
    <property type="entry name" value="BRLZ"/>
    <property type="match status" value="1"/>
</dbReference>
<dbReference type="GO" id="GO:0090575">
    <property type="term" value="C:RNA polymerase II transcription regulator complex"/>
    <property type="evidence" value="ECO:0007669"/>
    <property type="project" value="TreeGrafter"/>
</dbReference>
<feature type="domain" description="BZIP" evidence="5">
    <location>
        <begin position="63"/>
        <end position="104"/>
    </location>
</feature>
<dbReference type="PANTHER" id="PTHR40621">
    <property type="entry name" value="TRANSCRIPTION FACTOR KAPC-RELATED"/>
    <property type="match status" value="1"/>
</dbReference>
<keyword evidence="7" id="KW-1185">Reference proteome</keyword>
<organism evidence="6 7">
    <name type="scientific">Apophysomyces ossiformis</name>
    <dbReference type="NCBI Taxonomy" id="679940"/>
    <lineage>
        <taxon>Eukaryota</taxon>
        <taxon>Fungi</taxon>
        <taxon>Fungi incertae sedis</taxon>
        <taxon>Mucoromycota</taxon>
        <taxon>Mucoromycotina</taxon>
        <taxon>Mucoromycetes</taxon>
        <taxon>Mucorales</taxon>
        <taxon>Mucorineae</taxon>
        <taxon>Mucoraceae</taxon>
        <taxon>Apophysomyces</taxon>
    </lineage>
</organism>
<evidence type="ECO:0000313" key="6">
    <source>
        <dbReference type="EMBL" id="KAF7727098.1"/>
    </source>
</evidence>
<dbReference type="Gene3D" id="1.10.238.100">
    <property type="entry name" value="YAP1 redox domain. Chain B"/>
    <property type="match status" value="1"/>
</dbReference>
<dbReference type="InterPro" id="IPR013910">
    <property type="entry name" value="TF_PAP1"/>
</dbReference>
<dbReference type="SUPFAM" id="SSF57959">
    <property type="entry name" value="Leucine zipper domain"/>
    <property type="match status" value="1"/>
</dbReference>
<comment type="caution">
    <text evidence="6">The sequence shown here is derived from an EMBL/GenBank/DDBJ whole genome shotgun (WGS) entry which is preliminary data.</text>
</comment>
<feature type="coiled-coil region" evidence="4">
    <location>
        <begin position="81"/>
        <end position="126"/>
    </location>
</feature>
<dbReference type="GO" id="GO:0001228">
    <property type="term" value="F:DNA-binding transcription activator activity, RNA polymerase II-specific"/>
    <property type="evidence" value="ECO:0007669"/>
    <property type="project" value="TreeGrafter"/>
</dbReference>
<dbReference type="AlphaFoldDB" id="A0A8H7BNY2"/>
<protein>
    <recommendedName>
        <fullName evidence="5">BZIP domain-containing protein</fullName>
    </recommendedName>
</protein>
<dbReference type="EMBL" id="JABAYA010000065">
    <property type="protein sequence ID" value="KAF7727098.1"/>
    <property type="molecule type" value="Genomic_DNA"/>
</dbReference>
<dbReference type="GO" id="GO:0005737">
    <property type="term" value="C:cytoplasm"/>
    <property type="evidence" value="ECO:0007669"/>
    <property type="project" value="UniProtKB-SubCell"/>
</dbReference>
<dbReference type="PROSITE" id="PS50217">
    <property type="entry name" value="BZIP"/>
    <property type="match status" value="1"/>
</dbReference>
<evidence type="ECO:0000256" key="4">
    <source>
        <dbReference type="SAM" id="Coils"/>
    </source>
</evidence>
<dbReference type="InterPro" id="IPR023167">
    <property type="entry name" value="Yap1_redox_dom_sf"/>
</dbReference>
<dbReference type="Pfam" id="PF00170">
    <property type="entry name" value="bZIP_1"/>
    <property type="match status" value="1"/>
</dbReference>
<keyword evidence="4" id="KW-0175">Coiled coil</keyword>
<evidence type="ECO:0000256" key="2">
    <source>
        <dbReference type="ARBA" id="ARBA00004496"/>
    </source>
</evidence>
<dbReference type="CDD" id="cd14688">
    <property type="entry name" value="bZIP_YAP"/>
    <property type="match status" value="1"/>
</dbReference>
<proteinExistence type="predicted"/>
<dbReference type="SUPFAM" id="SSF111430">
    <property type="entry name" value="YAP1 redox domain"/>
    <property type="match status" value="1"/>
</dbReference>
<keyword evidence="3" id="KW-0539">Nucleus</keyword>
<dbReference type="Gene3D" id="1.20.5.170">
    <property type="match status" value="1"/>
</dbReference>
<dbReference type="GO" id="GO:0000976">
    <property type="term" value="F:transcription cis-regulatory region binding"/>
    <property type="evidence" value="ECO:0007669"/>
    <property type="project" value="InterPro"/>
</dbReference>
<dbReference type="InterPro" id="IPR046347">
    <property type="entry name" value="bZIP_sf"/>
</dbReference>
<comment type="subcellular location">
    <subcellularLocation>
        <location evidence="2">Cytoplasm</location>
    </subcellularLocation>
    <subcellularLocation>
        <location evidence="1">Nucleus</location>
    </subcellularLocation>
</comment>
<name>A0A8H7BNY2_9FUNG</name>
<evidence type="ECO:0000259" key="5">
    <source>
        <dbReference type="PROSITE" id="PS50217"/>
    </source>
</evidence>
<dbReference type="InterPro" id="IPR050936">
    <property type="entry name" value="AP-1-like"/>
</dbReference>
<reference evidence="6" key="1">
    <citation type="submission" date="2020-01" db="EMBL/GenBank/DDBJ databases">
        <title>Genome Sequencing of Three Apophysomyces-Like Fungal Strains Confirms a Novel Fungal Genus in the Mucoromycota with divergent Burkholderia-like Endosymbiotic Bacteria.</title>
        <authorList>
            <person name="Stajich J.E."/>
            <person name="Macias A.M."/>
            <person name="Carter-House D."/>
            <person name="Lovett B."/>
            <person name="Kasson L.R."/>
            <person name="Berry K."/>
            <person name="Grigoriev I."/>
            <person name="Chang Y."/>
            <person name="Spatafora J."/>
            <person name="Kasson M.T."/>
        </authorList>
    </citation>
    <scope>NUCLEOTIDE SEQUENCE</scope>
    <source>
        <strain evidence="6">NRRL A-21654</strain>
    </source>
</reference>